<evidence type="ECO:0000256" key="1">
    <source>
        <dbReference type="SAM" id="MobiDB-lite"/>
    </source>
</evidence>
<feature type="compositionally biased region" description="Basic and acidic residues" evidence="1">
    <location>
        <begin position="312"/>
        <end position="321"/>
    </location>
</feature>
<dbReference type="EMBL" id="JAOQAV010000033">
    <property type="protein sequence ID" value="KAJ4182710.1"/>
    <property type="molecule type" value="Genomic_DNA"/>
</dbReference>
<name>A0A9W8R1S5_9HYPO</name>
<sequence>MADSPSSDDSKRPGPKSREAEYQALWQVCDRTARKNEYKYADYATRRAILEDACHALMNRRRDGGKVLCNTSIPEMVERHLKREAHSRIIHEARVTGQLPDSPVQVARTVRSATPQGTMADPQPTGSRIALPFGNSQPYAANIDPNPLTLRNEIVALRQEVAHQHEEQQAIVSTLRGLAARLTAVENELAELRGGQGHGRLSFHEMDVHLRQTDLAARPRSVPMGENGLHHVSEHDQRGTVATQMTEGDIHFRPNYTYESEARYRAPGLFPHSTYPGPLYPDEGVEGPGFGLGLGSRPRERRPVTPRSQTHGQEDLGRQNI</sequence>
<dbReference type="OrthoDB" id="5135153at2759"/>
<organism evidence="2 3">
    <name type="scientific">Fusarium falciforme</name>
    <dbReference type="NCBI Taxonomy" id="195108"/>
    <lineage>
        <taxon>Eukaryota</taxon>
        <taxon>Fungi</taxon>
        <taxon>Dikarya</taxon>
        <taxon>Ascomycota</taxon>
        <taxon>Pezizomycotina</taxon>
        <taxon>Sordariomycetes</taxon>
        <taxon>Hypocreomycetidae</taxon>
        <taxon>Hypocreales</taxon>
        <taxon>Nectriaceae</taxon>
        <taxon>Fusarium</taxon>
        <taxon>Fusarium solani species complex</taxon>
    </lineage>
</organism>
<gene>
    <name evidence="2" type="ORF">NW755_010207</name>
</gene>
<keyword evidence="3" id="KW-1185">Reference proteome</keyword>
<reference evidence="2" key="1">
    <citation type="submission" date="2022-09" db="EMBL/GenBank/DDBJ databases">
        <title>Fusarium specimens isolated from Avocado Roots.</title>
        <authorList>
            <person name="Stajich J."/>
            <person name="Roper C."/>
            <person name="Heimlech-Rivalta G."/>
        </authorList>
    </citation>
    <scope>NUCLEOTIDE SEQUENCE</scope>
    <source>
        <strain evidence="2">A02</strain>
    </source>
</reference>
<proteinExistence type="predicted"/>
<feature type="region of interest" description="Disordered" evidence="1">
    <location>
        <begin position="275"/>
        <end position="321"/>
    </location>
</feature>
<dbReference type="AlphaFoldDB" id="A0A9W8R1S5"/>
<accession>A0A9W8R1S5</accession>
<evidence type="ECO:0000313" key="3">
    <source>
        <dbReference type="Proteomes" id="UP001152087"/>
    </source>
</evidence>
<comment type="caution">
    <text evidence="2">The sequence shown here is derived from an EMBL/GenBank/DDBJ whole genome shotgun (WGS) entry which is preliminary data.</text>
</comment>
<evidence type="ECO:0000313" key="2">
    <source>
        <dbReference type="EMBL" id="KAJ4182710.1"/>
    </source>
</evidence>
<dbReference type="Proteomes" id="UP001152087">
    <property type="component" value="Unassembled WGS sequence"/>
</dbReference>
<protein>
    <submittedName>
        <fullName evidence="2">Uncharacterized protein</fullName>
    </submittedName>
</protein>